<dbReference type="PROSITE" id="PS50110">
    <property type="entry name" value="RESPONSE_REGULATORY"/>
    <property type="match status" value="1"/>
</dbReference>
<dbReference type="InterPro" id="IPR025943">
    <property type="entry name" value="Sigma_54_int_dom_ATP-bd_2"/>
</dbReference>
<keyword evidence="3" id="KW-0067">ATP-binding</keyword>
<dbReference type="Proteomes" id="UP000316921">
    <property type="component" value="Chromosome"/>
</dbReference>
<dbReference type="PROSITE" id="PS00676">
    <property type="entry name" value="SIGMA54_INTERACT_2"/>
    <property type="match status" value="1"/>
</dbReference>
<dbReference type="InterPro" id="IPR003593">
    <property type="entry name" value="AAA+_ATPase"/>
</dbReference>
<dbReference type="SUPFAM" id="SSF46689">
    <property type="entry name" value="Homeodomain-like"/>
    <property type="match status" value="1"/>
</dbReference>
<evidence type="ECO:0000256" key="5">
    <source>
        <dbReference type="ARBA" id="ARBA00023015"/>
    </source>
</evidence>
<dbReference type="Gene3D" id="3.40.50.2300">
    <property type="match status" value="1"/>
</dbReference>
<keyword evidence="6" id="KW-0238">DNA-binding</keyword>
<dbReference type="PROSITE" id="PS00688">
    <property type="entry name" value="SIGMA54_INTERACT_3"/>
    <property type="match status" value="1"/>
</dbReference>
<dbReference type="PANTHER" id="PTHR32071">
    <property type="entry name" value="TRANSCRIPTIONAL REGULATORY PROTEIN"/>
    <property type="match status" value="1"/>
</dbReference>
<evidence type="ECO:0000256" key="8">
    <source>
        <dbReference type="PROSITE-ProRule" id="PRU00169"/>
    </source>
</evidence>
<evidence type="ECO:0000256" key="4">
    <source>
        <dbReference type="ARBA" id="ARBA00023012"/>
    </source>
</evidence>
<dbReference type="PROSITE" id="PS50045">
    <property type="entry name" value="SIGMA54_INTERACT_4"/>
    <property type="match status" value="1"/>
</dbReference>
<feature type="modified residue" description="4-aspartylphosphate" evidence="8">
    <location>
        <position position="72"/>
    </location>
</feature>
<feature type="domain" description="Response regulatory" evidence="10">
    <location>
        <begin position="18"/>
        <end position="137"/>
    </location>
</feature>
<keyword evidence="5" id="KW-0805">Transcription regulation</keyword>
<dbReference type="Pfam" id="PF25601">
    <property type="entry name" value="AAA_lid_14"/>
    <property type="match status" value="1"/>
</dbReference>
<evidence type="ECO:0000259" key="9">
    <source>
        <dbReference type="PROSITE" id="PS50045"/>
    </source>
</evidence>
<proteinExistence type="predicted"/>
<dbReference type="SMART" id="SM00382">
    <property type="entry name" value="AAA"/>
    <property type="match status" value="1"/>
</dbReference>
<evidence type="ECO:0000313" key="12">
    <source>
        <dbReference type="Proteomes" id="UP000316921"/>
    </source>
</evidence>
<keyword evidence="1 8" id="KW-0597">Phosphoprotein</keyword>
<dbReference type="InterPro" id="IPR002197">
    <property type="entry name" value="HTH_Fis"/>
</dbReference>
<dbReference type="Pfam" id="PF00158">
    <property type="entry name" value="Sigma54_activat"/>
    <property type="match status" value="1"/>
</dbReference>
<dbReference type="SMART" id="SM00448">
    <property type="entry name" value="REC"/>
    <property type="match status" value="1"/>
</dbReference>
<dbReference type="InterPro" id="IPR011006">
    <property type="entry name" value="CheY-like_superfamily"/>
</dbReference>
<dbReference type="FunFam" id="3.40.50.2300:FF:000018">
    <property type="entry name" value="DNA-binding transcriptional regulator NtrC"/>
    <property type="match status" value="1"/>
</dbReference>
<dbReference type="GO" id="GO:0000160">
    <property type="term" value="P:phosphorelay signal transduction system"/>
    <property type="evidence" value="ECO:0007669"/>
    <property type="project" value="UniProtKB-KW"/>
</dbReference>
<protein>
    <submittedName>
        <fullName evidence="11">Nitrogen regulation protein NR(I)</fullName>
    </submittedName>
</protein>
<sequence>MPPQTSAEGPSAEPRRPTVLVVDDDPDIRLALEMILKYEDFEVWTAKDARDALGRLDEEQASGRRADVVLSDVKMPGMDGLELLAELRSRPGAPQVVMISGHADIATAVEAVRKGAADFLEKPLEQNRVVVSLRSAMRQGRLTRENAGLRRALGDQWDLVGESATWRAVVDQVKRLAAVDAPVLLTGENGTGKEVVARNLHLLGPRSDGPFVPVNCAAIPSELIESELFGHEKGSFTGAHERRVGHFEAADGGTLFLDEIGDMPLAAQATVLRALETHEVTRVGGSSPKRVNIRVVAATNADLAQAVEDGRFRMDLFYRLNVVPLRLPPLRERPDDVAVLAHSFLERQARRLGRAALTLDEDARALLRTLDFPGNVRQLKNLLDGASVFAEGDRLTRADIEGVLANGPGLAAPRTSTTTVTADGEDPFDAPTFEEFKNLSEAAFFRRKLVENEGNVKRTAENLGMQRSHLYKKLDRYGLKD</sequence>
<dbReference type="InterPro" id="IPR027417">
    <property type="entry name" value="P-loop_NTPase"/>
</dbReference>
<reference evidence="11 12" key="1">
    <citation type="submission" date="2019-02" db="EMBL/GenBank/DDBJ databases">
        <title>Deep-cultivation of Planctomycetes and their phenomic and genomic characterization uncovers novel biology.</title>
        <authorList>
            <person name="Wiegand S."/>
            <person name="Jogler M."/>
            <person name="Boedeker C."/>
            <person name="Pinto D."/>
            <person name="Vollmers J."/>
            <person name="Rivas-Marin E."/>
            <person name="Kohn T."/>
            <person name="Peeters S.H."/>
            <person name="Heuer A."/>
            <person name="Rast P."/>
            <person name="Oberbeckmann S."/>
            <person name="Bunk B."/>
            <person name="Jeske O."/>
            <person name="Meyerdierks A."/>
            <person name="Storesund J.E."/>
            <person name="Kallscheuer N."/>
            <person name="Luecker S."/>
            <person name="Lage O.M."/>
            <person name="Pohl T."/>
            <person name="Merkel B.J."/>
            <person name="Hornburger P."/>
            <person name="Mueller R.-W."/>
            <person name="Bruemmer F."/>
            <person name="Labrenz M."/>
            <person name="Spormann A.M."/>
            <person name="Op den Camp H."/>
            <person name="Overmann J."/>
            <person name="Amann R."/>
            <person name="Jetten M.S.M."/>
            <person name="Mascher T."/>
            <person name="Medema M.H."/>
            <person name="Devos D.P."/>
            <person name="Kaster A.-K."/>
            <person name="Ovreas L."/>
            <person name="Rohde M."/>
            <person name="Galperin M.Y."/>
            <person name="Jogler C."/>
        </authorList>
    </citation>
    <scope>NUCLEOTIDE SEQUENCE [LARGE SCALE GENOMIC DNA]</scope>
    <source>
        <strain evidence="11 12">Pla133</strain>
    </source>
</reference>
<evidence type="ECO:0000256" key="2">
    <source>
        <dbReference type="ARBA" id="ARBA00022741"/>
    </source>
</evidence>
<keyword evidence="4" id="KW-0902">Two-component regulatory system</keyword>
<dbReference type="GO" id="GO:0006355">
    <property type="term" value="P:regulation of DNA-templated transcription"/>
    <property type="evidence" value="ECO:0007669"/>
    <property type="project" value="InterPro"/>
</dbReference>
<dbReference type="EMBL" id="CP036287">
    <property type="protein sequence ID" value="QDU68599.1"/>
    <property type="molecule type" value="Genomic_DNA"/>
</dbReference>
<feature type="domain" description="Sigma-54 factor interaction" evidence="9">
    <location>
        <begin position="159"/>
        <end position="388"/>
    </location>
</feature>
<dbReference type="PANTHER" id="PTHR32071:SF57">
    <property type="entry name" value="C4-DICARBOXYLATE TRANSPORT TRANSCRIPTIONAL REGULATORY PROTEIN DCTD"/>
    <property type="match status" value="1"/>
</dbReference>
<evidence type="ECO:0000256" key="1">
    <source>
        <dbReference type="ARBA" id="ARBA00022553"/>
    </source>
</evidence>
<dbReference type="SUPFAM" id="SSF52540">
    <property type="entry name" value="P-loop containing nucleoside triphosphate hydrolases"/>
    <property type="match status" value="1"/>
</dbReference>
<dbReference type="Gene3D" id="3.40.50.300">
    <property type="entry name" value="P-loop containing nucleotide triphosphate hydrolases"/>
    <property type="match status" value="1"/>
</dbReference>
<evidence type="ECO:0000256" key="7">
    <source>
        <dbReference type="ARBA" id="ARBA00023163"/>
    </source>
</evidence>
<dbReference type="Gene3D" id="1.10.8.60">
    <property type="match status" value="1"/>
</dbReference>
<keyword evidence="2" id="KW-0547">Nucleotide-binding</keyword>
<dbReference type="InterPro" id="IPR002078">
    <property type="entry name" value="Sigma_54_int"/>
</dbReference>
<dbReference type="AlphaFoldDB" id="A0A518BNP8"/>
<dbReference type="InterPro" id="IPR058031">
    <property type="entry name" value="AAA_lid_NorR"/>
</dbReference>
<dbReference type="InterPro" id="IPR025944">
    <property type="entry name" value="Sigma_54_int_dom_CS"/>
</dbReference>
<gene>
    <name evidence="11" type="primary">glnG</name>
    <name evidence="11" type="ORF">Pla133_36990</name>
</gene>
<dbReference type="InterPro" id="IPR001789">
    <property type="entry name" value="Sig_transdc_resp-reg_receiver"/>
</dbReference>
<dbReference type="CDD" id="cd00009">
    <property type="entry name" value="AAA"/>
    <property type="match status" value="1"/>
</dbReference>
<evidence type="ECO:0000259" key="10">
    <source>
        <dbReference type="PROSITE" id="PS50110"/>
    </source>
</evidence>
<evidence type="ECO:0000256" key="6">
    <source>
        <dbReference type="ARBA" id="ARBA00023125"/>
    </source>
</evidence>
<accession>A0A518BNP8</accession>
<dbReference type="GO" id="GO:0005524">
    <property type="term" value="F:ATP binding"/>
    <property type="evidence" value="ECO:0007669"/>
    <property type="project" value="UniProtKB-KW"/>
</dbReference>
<dbReference type="RefSeq" id="WP_145067743.1">
    <property type="nucleotide sequence ID" value="NZ_CP036287.1"/>
</dbReference>
<dbReference type="Pfam" id="PF02954">
    <property type="entry name" value="HTH_8"/>
    <property type="match status" value="1"/>
</dbReference>
<dbReference type="FunFam" id="3.40.50.300:FF:000006">
    <property type="entry name" value="DNA-binding transcriptional regulator NtrC"/>
    <property type="match status" value="1"/>
</dbReference>
<dbReference type="Pfam" id="PF00072">
    <property type="entry name" value="Response_reg"/>
    <property type="match status" value="1"/>
</dbReference>
<evidence type="ECO:0000313" key="11">
    <source>
        <dbReference type="EMBL" id="QDU68599.1"/>
    </source>
</evidence>
<dbReference type="GO" id="GO:0043565">
    <property type="term" value="F:sequence-specific DNA binding"/>
    <property type="evidence" value="ECO:0007669"/>
    <property type="project" value="InterPro"/>
</dbReference>
<name>A0A518BNP8_9BACT</name>
<keyword evidence="12" id="KW-1185">Reference proteome</keyword>
<keyword evidence="7" id="KW-0804">Transcription</keyword>
<dbReference type="KEGG" id="pbap:Pla133_36990"/>
<dbReference type="InterPro" id="IPR009057">
    <property type="entry name" value="Homeodomain-like_sf"/>
</dbReference>
<dbReference type="SUPFAM" id="SSF52172">
    <property type="entry name" value="CheY-like"/>
    <property type="match status" value="1"/>
</dbReference>
<dbReference type="Gene3D" id="1.10.10.60">
    <property type="entry name" value="Homeodomain-like"/>
    <property type="match status" value="1"/>
</dbReference>
<organism evidence="11 12">
    <name type="scientific">Engelhardtia mirabilis</name>
    <dbReference type="NCBI Taxonomy" id="2528011"/>
    <lineage>
        <taxon>Bacteria</taxon>
        <taxon>Pseudomonadati</taxon>
        <taxon>Planctomycetota</taxon>
        <taxon>Planctomycetia</taxon>
        <taxon>Planctomycetia incertae sedis</taxon>
        <taxon>Engelhardtia</taxon>
    </lineage>
</organism>
<evidence type="ECO:0000256" key="3">
    <source>
        <dbReference type="ARBA" id="ARBA00022840"/>
    </source>
</evidence>